<evidence type="ECO:0000313" key="4">
    <source>
        <dbReference type="Proteomes" id="UP001196565"/>
    </source>
</evidence>
<proteinExistence type="inferred from homology"/>
<comment type="caution">
    <text evidence="3">The sequence shown here is derived from an EMBL/GenBank/DDBJ whole genome shotgun (WGS) entry which is preliminary data.</text>
</comment>
<keyword evidence="4" id="KW-1185">Reference proteome</keyword>
<organism evidence="3 4">
    <name type="scientific">Roseomonas alba</name>
    <dbReference type="NCBI Taxonomy" id="2846776"/>
    <lineage>
        <taxon>Bacteria</taxon>
        <taxon>Pseudomonadati</taxon>
        <taxon>Pseudomonadota</taxon>
        <taxon>Alphaproteobacteria</taxon>
        <taxon>Acetobacterales</taxon>
        <taxon>Roseomonadaceae</taxon>
        <taxon>Roseomonas</taxon>
    </lineage>
</organism>
<accession>A0ABS7AGC8</accession>
<gene>
    <name evidence="3" type="ORF">KPL78_24940</name>
</gene>
<reference evidence="3 4" key="1">
    <citation type="submission" date="2021-07" db="EMBL/GenBank/DDBJ databases">
        <authorList>
            <person name="So Y."/>
        </authorList>
    </citation>
    <scope>NUCLEOTIDE SEQUENCE [LARGE SCALE GENOMIC DNA]</scope>
    <source>
        <strain evidence="3 4">HJA6</strain>
    </source>
</reference>
<sequence>MLAAESLRRAATPAAAAETDHLIAALQARCDRLAARADAAEARRAEAESRAAAASREATAAATDRDALRREIAAAEAALTDDSPTSPAIGAPRTILYVGGRSGQTAVLRRAAERCGAELLHHDAEQGSALLAGLVGRASLVVFPVDCVSHDAALAVKRLCRQTGRPFRPLRSTGAASLLAALQDAPALPLAAE</sequence>
<protein>
    <submittedName>
        <fullName evidence="3">DUF2325 domain-containing protein</fullName>
    </submittedName>
</protein>
<evidence type="ECO:0000256" key="1">
    <source>
        <dbReference type="ARBA" id="ARBA00007189"/>
    </source>
</evidence>
<dbReference type="Proteomes" id="UP001196565">
    <property type="component" value="Unassembled WGS sequence"/>
</dbReference>
<evidence type="ECO:0000313" key="3">
    <source>
        <dbReference type="EMBL" id="MBW6401130.1"/>
    </source>
</evidence>
<feature type="coiled-coil region" evidence="2">
    <location>
        <begin position="23"/>
        <end position="78"/>
    </location>
</feature>
<dbReference type="EMBL" id="JAHYBZ010000010">
    <property type="protein sequence ID" value="MBW6401130.1"/>
    <property type="molecule type" value="Genomic_DNA"/>
</dbReference>
<evidence type="ECO:0000256" key="2">
    <source>
        <dbReference type="SAM" id="Coils"/>
    </source>
</evidence>
<name>A0ABS7AGC8_9PROT</name>
<keyword evidence="2" id="KW-0175">Coiled coil</keyword>
<dbReference type="InterPro" id="IPR016772">
    <property type="entry name" value="UCP020408"/>
</dbReference>
<dbReference type="Pfam" id="PF10087">
    <property type="entry name" value="DUF2325"/>
    <property type="match status" value="1"/>
</dbReference>
<comment type="similarity">
    <text evidence="1">Belongs to the UPF0751 family.</text>
</comment>